<dbReference type="InterPro" id="IPR038008">
    <property type="entry name" value="Jag_KH"/>
</dbReference>
<gene>
    <name evidence="7" type="ORF">IAD15_05235</name>
</gene>
<dbReference type="InterPro" id="IPR036867">
    <property type="entry name" value="R3H_dom_sf"/>
</dbReference>
<dbReference type="InterPro" id="IPR015946">
    <property type="entry name" value="KH_dom-like_a/b"/>
</dbReference>
<keyword evidence="2" id="KW-0694">RNA-binding</keyword>
<proteinExistence type="predicted"/>
<evidence type="ECO:0000313" key="7">
    <source>
        <dbReference type="EMBL" id="HIU13454.1"/>
    </source>
</evidence>
<organism evidence="7 8">
    <name type="scientific">Candidatus Fimiplasma intestinipullorum</name>
    <dbReference type="NCBI Taxonomy" id="2840825"/>
    <lineage>
        <taxon>Bacteria</taxon>
        <taxon>Bacillati</taxon>
        <taxon>Bacillota</taxon>
        <taxon>Clostridia</taxon>
        <taxon>Eubacteriales</taxon>
        <taxon>Candidatus Fimiplasma</taxon>
    </lineage>
</organism>
<evidence type="ECO:0000259" key="6">
    <source>
        <dbReference type="PROSITE" id="PS51061"/>
    </source>
</evidence>
<dbReference type="Proteomes" id="UP000824175">
    <property type="component" value="Unassembled WGS sequence"/>
</dbReference>
<evidence type="ECO:0000256" key="1">
    <source>
        <dbReference type="ARBA" id="ARBA00022490"/>
    </source>
</evidence>
<dbReference type="CDD" id="cd02644">
    <property type="entry name" value="R3H_jag"/>
    <property type="match status" value="1"/>
</dbReference>
<evidence type="ECO:0000256" key="4">
    <source>
        <dbReference type="ARBA" id="ARBA00023186"/>
    </source>
</evidence>
<dbReference type="AlphaFoldDB" id="A0A9D1HQ65"/>
<dbReference type="InterPro" id="IPR034079">
    <property type="entry name" value="R3H_KhpB"/>
</dbReference>
<dbReference type="Gene3D" id="3.30.30.80">
    <property type="entry name" value="probable RNA-binding protein from clostridium symbiosum atcc 14940"/>
    <property type="match status" value="1"/>
</dbReference>
<evidence type="ECO:0000256" key="2">
    <source>
        <dbReference type="ARBA" id="ARBA00022884"/>
    </source>
</evidence>
<dbReference type="SMART" id="SM01245">
    <property type="entry name" value="Jag_N"/>
    <property type="match status" value="1"/>
</dbReference>
<dbReference type="PANTHER" id="PTHR35800:SF1">
    <property type="entry name" value="RNA-BINDING PROTEIN KHPB"/>
    <property type="match status" value="1"/>
</dbReference>
<dbReference type="Pfam" id="PF01424">
    <property type="entry name" value="R3H"/>
    <property type="match status" value="1"/>
</dbReference>
<dbReference type="Gene3D" id="3.30.1370.50">
    <property type="entry name" value="R3H-like domain"/>
    <property type="match status" value="1"/>
</dbReference>
<dbReference type="InterPro" id="IPR032782">
    <property type="entry name" value="KhpB_N"/>
</dbReference>
<dbReference type="GO" id="GO:0071555">
    <property type="term" value="P:cell wall organization"/>
    <property type="evidence" value="ECO:0007669"/>
    <property type="project" value="UniProtKB-KW"/>
</dbReference>
<dbReference type="InterPro" id="IPR001374">
    <property type="entry name" value="R3H_dom"/>
</dbReference>
<dbReference type="Pfam" id="PF13083">
    <property type="entry name" value="KH_KhpA-B"/>
    <property type="match status" value="1"/>
</dbReference>
<keyword evidence="3" id="KW-0133">Cell shape</keyword>
<evidence type="ECO:0000256" key="5">
    <source>
        <dbReference type="ARBA" id="ARBA00023316"/>
    </source>
</evidence>
<dbReference type="Gene3D" id="3.30.300.20">
    <property type="match status" value="1"/>
</dbReference>
<keyword evidence="1" id="KW-0963">Cytoplasm</keyword>
<comment type="caution">
    <text evidence="7">The sequence shown here is derived from an EMBL/GenBank/DDBJ whole genome shotgun (WGS) entry which is preliminary data.</text>
</comment>
<protein>
    <submittedName>
        <fullName evidence="7">KH domain-containing protein</fullName>
    </submittedName>
</protein>
<sequence>MNKYTAKTLDDALEQAANDMQVAKEEVIYTVVYEKKTLFTKRVEIEAYCMKTIQDFIVNYVQTILSDMGFENEVMTRYEEGRIYVDINSDNNSILIGKGGVILRAINTLVKTAVSNTYKRRVDLTVDINGYKQDRYKKVASMAMRLGRNVQRNRVDVKLDPMPGDERKVIHQTLANMNYVRTESTGEGKNRYLTIIYDPNKKKNTVHEQEN</sequence>
<dbReference type="SMART" id="SM00393">
    <property type="entry name" value="R3H"/>
    <property type="match status" value="1"/>
</dbReference>
<dbReference type="CDD" id="cd02414">
    <property type="entry name" value="KH-II_Jag"/>
    <property type="match status" value="1"/>
</dbReference>
<feature type="domain" description="R3H" evidence="6">
    <location>
        <begin position="133"/>
        <end position="199"/>
    </location>
</feature>
<keyword evidence="4" id="KW-0143">Chaperone</keyword>
<dbReference type="PROSITE" id="PS51061">
    <property type="entry name" value="R3H"/>
    <property type="match status" value="1"/>
</dbReference>
<reference evidence="7" key="2">
    <citation type="journal article" date="2021" name="PeerJ">
        <title>Extensive microbial diversity within the chicken gut microbiome revealed by metagenomics and culture.</title>
        <authorList>
            <person name="Gilroy R."/>
            <person name="Ravi A."/>
            <person name="Getino M."/>
            <person name="Pursley I."/>
            <person name="Horton D.L."/>
            <person name="Alikhan N.F."/>
            <person name="Baker D."/>
            <person name="Gharbi K."/>
            <person name="Hall N."/>
            <person name="Watson M."/>
            <person name="Adriaenssens E.M."/>
            <person name="Foster-Nyarko E."/>
            <person name="Jarju S."/>
            <person name="Secka A."/>
            <person name="Antonio M."/>
            <person name="Oren A."/>
            <person name="Chaudhuri R.R."/>
            <person name="La Ragione R."/>
            <person name="Hildebrand F."/>
            <person name="Pallen M.J."/>
        </authorList>
    </citation>
    <scope>NUCLEOTIDE SEQUENCE</scope>
    <source>
        <strain evidence="7">CHK195-11698</strain>
    </source>
</reference>
<dbReference type="InterPro" id="IPR038247">
    <property type="entry name" value="Jag_N_dom_sf"/>
</dbReference>
<dbReference type="EMBL" id="DVMJ01000045">
    <property type="protein sequence ID" value="HIU13454.1"/>
    <property type="molecule type" value="Genomic_DNA"/>
</dbReference>
<dbReference type="GO" id="GO:0003723">
    <property type="term" value="F:RNA binding"/>
    <property type="evidence" value="ECO:0007669"/>
    <property type="project" value="UniProtKB-KW"/>
</dbReference>
<dbReference type="SUPFAM" id="SSF82708">
    <property type="entry name" value="R3H domain"/>
    <property type="match status" value="1"/>
</dbReference>
<keyword evidence="5" id="KW-0961">Cell wall biogenesis/degradation</keyword>
<dbReference type="Pfam" id="PF14804">
    <property type="entry name" value="Jag_N"/>
    <property type="match status" value="1"/>
</dbReference>
<accession>A0A9D1HQ65</accession>
<dbReference type="GO" id="GO:0008360">
    <property type="term" value="P:regulation of cell shape"/>
    <property type="evidence" value="ECO:0007669"/>
    <property type="project" value="UniProtKB-KW"/>
</dbReference>
<dbReference type="InterPro" id="IPR039247">
    <property type="entry name" value="KhpB"/>
</dbReference>
<name>A0A9D1HQ65_9FIRM</name>
<reference evidence="7" key="1">
    <citation type="submission" date="2020-10" db="EMBL/GenBank/DDBJ databases">
        <authorList>
            <person name="Gilroy R."/>
        </authorList>
    </citation>
    <scope>NUCLEOTIDE SEQUENCE</scope>
    <source>
        <strain evidence="7">CHK195-11698</strain>
    </source>
</reference>
<evidence type="ECO:0000313" key="8">
    <source>
        <dbReference type="Proteomes" id="UP000824175"/>
    </source>
</evidence>
<dbReference type="PANTHER" id="PTHR35800">
    <property type="entry name" value="PROTEIN JAG"/>
    <property type="match status" value="1"/>
</dbReference>
<evidence type="ECO:0000256" key="3">
    <source>
        <dbReference type="ARBA" id="ARBA00022960"/>
    </source>
</evidence>